<feature type="transmembrane region" description="Helical" evidence="1">
    <location>
        <begin position="198"/>
        <end position="216"/>
    </location>
</feature>
<dbReference type="PANTHER" id="PTHR45228:SF9">
    <property type="entry name" value="3'3'-CGAMP-SPECIFIC PHOSPHODIESTERASE 2"/>
    <property type="match status" value="1"/>
</dbReference>
<dbReference type="CDD" id="cd00077">
    <property type="entry name" value="HDc"/>
    <property type="match status" value="1"/>
</dbReference>
<dbReference type="InterPro" id="IPR052020">
    <property type="entry name" value="Cyclic_di-GMP/3'3'-cGAMP_PDE"/>
</dbReference>
<evidence type="ECO:0000256" key="1">
    <source>
        <dbReference type="SAM" id="Phobius"/>
    </source>
</evidence>
<feature type="domain" description="HD-GYP" evidence="2">
    <location>
        <begin position="272"/>
        <end position="469"/>
    </location>
</feature>
<dbReference type="KEGG" id="sulg:FJR48_03140"/>
<evidence type="ECO:0000313" key="4">
    <source>
        <dbReference type="Proteomes" id="UP000326944"/>
    </source>
</evidence>
<dbReference type="RefSeq" id="WP_152306710.1">
    <property type="nucleotide sequence ID" value="NZ_CP043617.1"/>
</dbReference>
<dbReference type="SMART" id="SM00471">
    <property type="entry name" value="HDc"/>
    <property type="match status" value="1"/>
</dbReference>
<reference evidence="3 4" key="1">
    <citation type="submission" date="2019-09" db="EMBL/GenBank/DDBJ databases">
        <title>Sulfurimonas gotlandica sp. nov., a chemoautotrophic and psychrotolerant epsilonproteobacterium isolated from a pelagic redoxcline, and an emended description of the genus Sulfurimonas.</title>
        <authorList>
            <person name="Wang S."/>
            <person name="Jiang L."/>
            <person name="Shao S."/>
        </authorList>
    </citation>
    <scope>NUCLEOTIDE SEQUENCE [LARGE SCALE GENOMIC DNA]</scope>
    <source>
        <strain evidence="3 4">GYSZ_1</strain>
    </source>
</reference>
<dbReference type="InterPro" id="IPR003607">
    <property type="entry name" value="HD/PDEase_dom"/>
</dbReference>
<protein>
    <submittedName>
        <fullName evidence="3">HD domain-containing protein</fullName>
    </submittedName>
</protein>
<keyword evidence="1" id="KW-1133">Transmembrane helix</keyword>
<feature type="transmembrane region" description="Helical" evidence="1">
    <location>
        <begin position="166"/>
        <end position="186"/>
    </location>
</feature>
<proteinExistence type="predicted"/>
<evidence type="ECO:0000313" key="3">
    <source>
        <dbReference type="EMBL" id="QFR48767.1"/>
    </source>
</evidence>
<dbReference type="Pfam" id="PF13487">
    <property type="entry name" value="HD_5"/>
    <property type="match status" value="1"/>
</dbReference>
<accession>A0A5P8NZK1</accession>
<dbReference type="Gene3D" id="1.10.3210.10">
    <property type="entry name" value="Hypothetical protein af1432"/>
    <property type="match status" value="1"/>
</dbReference>
<dbReference type="Pfam" id="PF20970">
    <property type="entry name" value="MASE10"/>
    <property type="match status" value="1"/>
</dbReference>
<gene>
    <name evidence="3" type="ORF">FJR48_03140</name>
</gene>
<dbReference type="AlphaFoldDB" id="A0A5P8NZK1"/>
<dbReference type="InterPro" id="IPR037522">
    <property type="entry name" value="HD_GYP_dom"/>
</dbReference>
<keyword evidence="1" id="KW-0472">Membrane</keyword>
<keyword evidence="1" id="KW-0812">Transmembrane</keyword>
<name>A0A5P8NZK1_9BACT</name>
<organism evidence="3 4">
    <name type="scientific">Sulfurimonas lithotrophica</name>
    <dbReference type="NCBI Taxonomy" id="2590022"/>
    <lineage>
        <taxon>Bacteria</taxon>
        <taxon>Pseudomonadati</taxon>
        <taxon>Campylobacterota</taxon>
        <taxon>Epsilonproteobacteria</taxon>
        <taxon>Campylobacterales</taxon>
        <taxon>Sulfurimonadaceae</taxon>
        <taxon>Sulfurimonas</taxon>
    </lineage>
</organism>
<dbReference type="PROSITE" id="PS51832">
    <property type="entry name" value="HD_GYP"/>
    <property type="match status" value="1"/>
</dbReference>
<evidence type="ECO:0000259" key="2">
    <source>
        <dbReference type="PROSITE" id="PS51832"/>
    </source>
</evidence>
<feature type="transmembrane region" description="Helical" evidence="1">
    <location>
        <begin position="83"/>
        <end position="107"/>
    </location>
</feature>
<dbReference type="EMBL" id="CP043617">
    <property type="protein sequence ID" value="QFR48767.1"/>
    <property type="molecule type" value="Genomic_DNA"/>
</dbReference>
<dbReference type="OrthoDB" id="9781223at2"/>
<dbReference type="CDD" id="cd06225">
    <property type="entry name" value="HAMP"/>
    <property type="match status" value="1"/>
</dbReference>
<feature type="transmembrane region" description="Helical" evidence="1">
    <location>
        <begin position="119"/>
        <end position="138"/>
    </location>
</feature>
<dbReference type="Proteomes" id="UP000326944">
    <property type="component" value="Chromosome"/>
</dbReference>
<dbReference type="InterPro" id="IPR048440">
    <property type="entry name" value="MASE10"/>
</dbReference>
<dbReference type="PANTHER" id="PTHR45228">
    <property type="entry name" value="CYCLIC DI-GMP PHOSPHODIESTERASE TM_0186-RELATED"/>
    <property type="match status" value="1"/>
</dbReference>
<dbReference type="Gene3D" id="6.10.340.10">
    <property type="match status" value="1"/>
</dbReference>
<dbReference type="SUPFAM" id="SSF109604">
    <property type="entry name" value="HD-domain/PDEase-like"/>
    <property type="match status" value="1"/>
</dbReference>
<keyword evidence="4" id="KW-1185">Reference proteome</keyword>
<feature type="transmembrane region" description="Helical" evidence="1">
    <location>
        <begin position="50"/>
        <end position="71"/>
    </location>
</feature>
<sequence>MKSGLKPSNIISTKVRLFLYLSSLSTMIFSQNYCINVCPFIDELSYNTLTFNLFIIFIFHIMIRELLYYFFDKTPSGLTLPRFLYYLSIISWMIAGIGAFLLHNYLYPYFPIGSHLKLLSSYWVLGAGLLAQLEYIIFEQRYKQIVDVLYIKEFNENISRRIFESFLILSAAPSITIILILARYRNETLQGSHILEEIAYVIVLFISVAIICAYYFGKMLKEDTKKVLENIHEIKHSNYNITHNIARADEIGEISQAIESMAHEIGNLNQEIVSTQTEIVNTMGEIAETRSKETGNHVKRVALYSELLALKYGMDANEAKLLKQASPMHDIGKIGIPDSILNKPGRHTKEEFEIMKTHANLGYDILKNSSREILKAAAIVAYEHHEKYDGSGYPRGLSGKDIHIYGRITAVADVFDALGSDRVYKKAWDDDKIFELFKEESGKHFDPRLVKLFFENIDEILKIRNSLKDSI</sequence>